<keyword evidence="3" id="KW-1185">Reference proteome</keyword>
<dbReference type="Pfam" id="PF19625">
    <property type="entry name" value="DUF6130"/>
    <property type="match status" value="1"/>
</dbReference>
<organism evidence="2 3">
    <name type="scientific">Telluria aromaticivorans</name>
    <dbReference type="NCBI Taxonomy" id="2725995"/>
    <lineage>
        <taxon>Bacteria</taxon>
        <taxon>Pseudomonadati</taxon>
        <taxon>Pseudomonadota</taxon>
        <taxon>Betaproteobacteria</taxon>
        <taxon>Burkholderiales</taxon>
        <taxon>Oxalobacteraceae</taxon>
        <taxon>Telluria group</taxon>
        <taxon>Telluria</taxon>
    </lineage>
</organism>
<feature type="signal peptide" evidence="1">
    <location>
        <begin position="1"/>
        <end position="27"/>
    </location>
</feature>
<reference evidence="2 3" key="1">
    <citation type="submission" date="2020-04" db="EMBL/GenBank/DDBJ databases">
        <title>Massilia sp. nov., a cold adapted bacteria isolated from Arctic soil.</title>
        <authorList>
            <person name="Son J."/>
            <person name="Ka J.-O."/>
        </authorList>
    </citation>
    <scope>NUCLEOTIDE SEQUENCE [LARGE SCALE GENOMIC DNA]</scope>
    <source>
        <strain evidence="2 3">ML15P13</strain>
    </source>
</reference>
<dbReference type="Proteomes" id="UP000533905">
    <property type="component" value="Unassembled WGS sequence"/>
</dbReference>
<protein>
    <recommendedName>
        <fullName evidence="4">Copper chaperone PCu(A)C</fullName>
    </recommendedName>
</protein>
<evidence type="ECO:0000256" key="1">
    <source>
        <dbReference type="SAM" id="SignalP"/>
    </source>
</evidence>
<accession>A0A7Y2JUW9</accession>
<evidence type="ECO:0000313" key="2">
    <source>
        <dbReference type="EMBL" id="NNG21436.1"/>
    </source>
</evidence>
<evidence type="ECO:0008006" key="4">
    <source>
        <dbReference type="Google" id="ProtNLM"/>
    </source>
</evidence>
<dbReference type="AlphaFoldDB" id="A0A7Y2JUW9"/>
<name>A0A7Y2JUW9_9BURK</name>
<comment type="caution">
    <text evidence="2">The sequence shown here is derived from an EMBL/GenBank/DDBJ whole genome shotgun (WGS) entry which is preliminary data.</text>
</comment>
<sequence>MPNILRVDARVCIAGLLAAACHGAAVAQGVPAPPILPLTGEPGARLSVHAPVPEALARGVIILQYRTEHLRIMPVFGPKAAEVSPRIGHLHVTVDKGPATWAHTSLDPIIIVGLAPGPHRIKLELADPTHRILGADTVEVTVPDSSHPKAAGH</sequence>
<evidence type="ECO:0000313" key="3">
    <source>
        <dbReference type="Proteomes" id="UP000533905"/>
    </source>
</evidence>
<dbReference type="EMBL" id="JABAIV010000001">
    <property type="protein sequence ID" value="NNG21436.1"/>
    <property type="molecule type" value="Genomic_DNA"/>
</dbReference>
<feature type="chain" id="PRO_5031275217" description="Copper chaperone PCu(A)C" evidence="1">
    <location>
        <begin position="28"/>
        <end position="153"/>
    </location>
</feature>
<proteinExistence type="predicted"/>
<dbReference type="PROSITE" id="PS51257">
    <property type="entry name" value="PROKAR_LIPOPROTEIN"/>
    <property type="match status" value="1"/>
</dbReference>
<dbReference type="InterPro" id="IPR046133">
    <property type="entry name" value="DUF6130"/>
</dbReference>
<keyword evidence="1" id="KW-0732">Signal</keyword>
<dbReference type="RefSeq" id="WP_171079869.1">
    <property type="nucleotide sequence ID" value="NZ_JABAIV010000001.1"/>
</dbReference>
<gene>
    <name evidence="2" type="ORF">HGB41_00225</name>
</gene>